<comment type="caution">
    <text evidence="3">The sequence shown here is derived from an EMBL/GenBank/DDBJ whole genome shotgun (WGS) entry which is preliminary data.</text>
</comment>
<dbReference type="InterPro" id="IPR036691">
    <property type="entry name" value="Endo/exonu/phosph_ase_sf"/>
</dbReference>
<dbReference type="Pfam" id="PF03372">
    <property type="entry name" value="Exo_endo_phos"/>
    <property type="match status" value="1"/>
</dbReference>
<keyword evidence="1" id="KW-0472">Membrane</keyword>
<dbReference type="Proteomes" id="UP001156691">
    <property type="component" value="Unassembled WGS sequence"/>
</dbReference>
<dbReference type="SUPFAM" id="SSF56219">
    <property type="entry name" value="DNase I-like"/>
    <property type="match status" value="1"/>
</dbReference>
<organism evidence="3 4">
    <name type="scientific">Devosia nitrariae</name>
    <dbReference type="NCBI Taxonomy" id="2071872"/>
    <lineage>
        <taxon>Bacteria</taxon>
        <taxon>Pseudomonadati</taxon>
        <taxon>Pseudomonadota</taxon>
        <taxon>Alphaproteobacteria</taxon>
        <taxon>Hyphomicrobiales</taxon>
        <taxon>Devosiaceae</taxon>
        <taxon>Devosia</taxon>
    </lineage>
</organism>
<protein>
    <recommendedName>
        <fullName evidence="2">Endonuclease/exonuclease/phosphatase domain-containing protein</fullName>
    </recommendedName>
</protein>
<reference evidence="4" key="1">
    <citation type="journal article" date="2019" name="Int. J. Syst. Evol. Microbiol.">
        <title>The Global Catalogue of Microorganisms (GCM) 10K type strain sequencing project: providing services to taxonomists for standard genome sequencing and annotation.</title>
        <authorList>
            <consortium name="The Broad Institute Genomics Platform"/>
            <consortium name="The Broad Institute Genome Sequencing Center for Infectious Disease"/>
            <person name="Wu L."/>
            <person name="Ma J."/>
        </authorList>
    </citation>
    <scope>NUCLEOTIDE SEQUENCE [LARGE SCALE GENOMIC DNA]</scope>
    <source>
        <strain evidence="4">NBRC 112416</strain>
    </source>
</reference>
<dbReference type="InterPro" id="IPR005135">
    <property type="entry name" value="Endo/exonuclease/phosphatase"/>
</dbReference>
<accession>A0ABQ5W3H7</accession>
<feature type="domain" description="Endonuclease/exonuclease/phosphatase" evidence="2">
    <location>
        <begin position="104"/>
        <end position="305"/>
    </location>
</feature>
<gene>
    <name evidence="3" type="ORF">GCM10010862_18720</name>
</gene>
<feature type="transmembrane region" description="Helical" evidence="1">
    <location>
        <begin position="40"/>
        <end position="57"/>
    </location>
</feature>
<name>A0ABQ5W3H7_9HYPH</name>
<dbReference type="RefSeq" id="WP_284340064.1">
    <property type="nucleotide sequence ID" value="NZ_BSNS01000008.1"/>
</dbReference>
<proteinExistence type="predicted"/>
<feature type="transmembrane region" description="Helical" evidence="1">
    <location>
        <begin position="64"/>
        <end position="83"/>
    </location>
</feature>
<evidence type="ECO:0000313" key="4">
    <source>
        <dbReference type="Proteomes" id="UP001156691"/>
    </source>
</evidence>
<evidence type="ECO:0000313" key="3">
    <source>
        <dbReference type="EMBL" id="GLQ54613.1"/>
    </source>
</evidence>
<keyword evidence="4" id="KW-1185">Reference proteome</keyword>
<keyword evidence="1" id="KW-0812">Transmembrane</keyword>
<dbReference type="EMBL" id="BSNS01000008">
    <property type="protein sequence ID" value="GLQ54613.1"/>
    <property type="molecule type" value="Genomic_DNA"/>
</dbReference>
<keyword evidence="1" id="KW-1133">Transmembrane helix</keyword>
<evidence type="ECO:0000259" key="2">
    <source>
        <dbReference type="Pfam" id="PF03372"/>
    </source>
</evidence>
<sequence length="317" mass="33890">MALRAEIRGLLTGLGLVAAAVVVAASGPTYIPGQALLQSLRPHLAVGLLVYAVVVLFSGARWRALALAGIAAVSIAHTAWIIIPQQQARAAVAARPTVTQFDLLSFNVLNTNKGNSAPIVDMILERDADVVILMEAAPLLPDIERLRTAYPYGIGCELEATCDTLLVSKTPLEKSSRLADLGHIFPRRVIYAASVIDGHRVNLVAAHLTKPYFDYFSVAEARVLRKGLNGLEGPVVVAGDFNAAPWSRNLIRLMRNADLLTGNAYPGTWPVELGDLGVPIDTMFTRAPAVITSIEGLPDPMGSNHRGIVAQITLVEQ</sequence>
<evidence type="ECO:0000256" key="1">
    <source>
        <dbReference type="SAM" id="Phobius"/>
    </source>
</evidence>
<dbReference type="Gene3D" id="3.60.10.10">
    <property type="entry name" value="Endonuclease/exonuclease/phosphatase"/>
    <property type="match status" value="1"/>
</dbReference>